<sequence>MSGMRRLTAEEIEFELGKLTEWRVVGGKLRREYRFKDFVDAWGFMSSAALRIQQLDHHPEWSNVYGTVVVELVTHDAGGITRRDFELATTLEALAAGARRS</sequence>
<dbReference type="GO" id="GO:0008124">
    <property type="term" value="F:4-alpha-hydroxytetrahydrobiopterin dehydratase activity"/>
    <property type="evidence" value="ECO:0007669"/>
    <property type="project" value="UniProtKB-UniRule"/>
</dbReference>
<dbReference type="EMBL" id="JABFRW010000194">
    <property type="protein sequence ID" value="NOT35406.1"/>
    <property type="molecule type" value="Genomic_DNA"/>
</dbReference>
<dbReference type="Pfam" id="PF01329">
    <property type="entry name" value="Pterin_4a"/>
    <property type="match status" value="1"/>
</dbReference>
<name>A0A849SLC8_UNCEI</name>
<keyword evidence="3 4" id="KW-0456">Lyase</keyword>
<dbReference type="NCBIfam" id="NF002018">
    <property type="entry name" value="PRK00823.1-3"/>
    <property type="match status" value="1"/>
</dbReference>
<dbReference type="SUPFAM" id="SSF55248">
    <property type="entry name" value="PCD-like"/>
    <property type="match status" value="1"/>
</dbReference>
<dbReference type="Proteomes" id="UP000580839">
    <property type="component" value="Unassembled WGS sequence"/>
</dbReference>
<dbReference type="InterPro" id="IPR001533">
    <property type="entry name" value="Pterin_deHydtase"/>
</dbReference>
<protein>
    <recommendedName>
        <fullName evidence="4">Putative pterin-4-alpha-carbinolamine dehydratase</fullName>
        <shortName evidence="4">PHS</shortName>
        <ecNumber evidence="4">4.2.1.96</ecNumber>
    </recommendedName>
    <alternativeName>
        <fullName evidence="4">4-alpha-hydroxy-tetrahydropterin dehydratase</fullName>
    </alternativeName>
    <alternativeName>
        <fullName evidence="4">Pterin carbinolamine dehydratase</fullName>
        <shortName evidence="4">PCD</shortName>
    </alternativeName>
</protein>
<dbReference type="InterPro" id="IPR036428">
    <property type="entry name" value="PCD_sf"/>
</dbReference>
<dbReference type="PANTHER" id="PTHR12599:SF0">
    <property type="entry name" value="PTERIN-4-ALPHA-CARBINOLAMINE DEHYDRATASE"/>
    <property type="match status" value="1"/>
</dbReference>
<proteinExistence type="inferred from homology"/>
<dbReference type="NCBIfam" id="NF002017">
    <property type="entry name" value="PRK00823.1-2"/>
    <property type="match status" value="1"/>
</dbReference>
<evidence type="ECO:0000313" key="5">
    <source>
        <dbReference type="EMBL" id="NOT35406.1"/>
    </source>
</evidence>
<dbReference type="Gene3D" id="3.30.1360.20">
    <property type="entry name" value="Transcriptional coactivator/pterin dehydratase"/>
    <property type="match status" value="1"/>
</dbReference>
<accession>A0A849SLC8</accession>
<dbReference type="HAMAP" id="MF_00434">
    <property type="entry name" value="Pterin_4_alpha"/>
    <property type="match status" value="1"/>
</dbReference>
<comment type="caution">
    <text evidence="5">The sequence shown here is derived from an EMBL/GenBank/DDBJ whole genome shotgun (WGS) entry which is preliminary data.</text>
</comment>
<gene>
    <name evidence="5" type="ORF">HOP12_14775</name>
</gene>
<evidence type="ECO:0000256" key="2">
    <source>
        <dbReference type="ARBA" id="ARBA00006472"/>
    </source>
</evidence>
<reference evidence="5 6" key="1">
    <citation type="submission" date="2020-04" db="EMBL/GenBank/DDBJ databases">
        <title>Metagenomic profiling of ammonia- and methane-oxidizing microorganisms in a Dutch drinking water treatment plant.</title>
        <authorList>
            <person name="Poghosyan L."/>
            <person name="Leucker S."/>
        </authorList>
    </citation>
    <scope>NUCLEOTIDE SEQUENCE [LARGE SCALE GENOMIC DNA]</scope>
    <source>
        <strain evidence="5">S-RSF-IL-03</strain>
    </source>
</reference>
<evidence type="ECO:0000256" key="3">
    <source>
        <dbReference type="ARBA" id="ARBA00023239"/>
    </source>
</evidence>
<comment type="similarity">
    <text evidence="2 4">Belongs to the pterin-4-alpha-carbinolamine dehydratase family.</text>
</comment>
<dbReference type="EC" id="4.2.1.96" evidence="4"/>
<dbReference type="AlphaFoldDB" id="A0A849SLC8"/>
<comment type="catalytic activity">
    <reaction evidence="1 4">
        <text>(4aS,6R)-4a-hydroxy-L-erythro-5,6,7,8-tetrahydrobiopterin = (6R)-L-erythro-6,7-dihydrobiopterin + H2O</text>
        <dbReference type="Rhea" id="RHEA:11920"/>
        <dbReference type="ChEBI" id="CHEBI:15377"/>
        <dbReference type="ChEBI" id="CHEBI:15642"/>
        <dbReference type="ChEBI" id="CHEBI:43120"/>
        <dbReference type="EC" id="4.2.1.96"/>
    </reaction>
</comment>
<dbReference type="GO" id="GO:0006729">
    <property type="term" value="P:tetrahydrobiopterin biosynthetic process"/>
    <property type="evidence" value="ECO:0007669"/>
    <property type="project" value="InterPro"/>
</dbReference>
<evidence type="ECO:0000256" key="1">
    <source>
        <dbReference type="ARBA" id="ARBA00001554"/>
    </source>
</evidence>
<organism evidence="5 6">
    <name type="scientific">Eiseniibacteriota bacterium</name>
    <dbReference type="NCBI Taxonomy" id="2212470"/>
    <lineage>
        <taxon>Bacteria</taxon>
        <taxon>Candidatus Eiseniibacteriota</taxon>
    </lineage>
</organism>
<evidence type="ECO:0000256" key="4">
    <source>
        <dbReference type="HAMAP-Rule" id="MF_00434"/>
    </source>
</evidence>
<dbReference type="PANTHER" id="PTHR12599">
    <property type="entry name" value="PTERIN-4-ALPHA-CARBINOLAMINE DEHYDRATASE"/>
    <property type="match status" value="1"/>
</dbReference>
<evidence type="ECO:0000313" key="6">
    <source>
        <dbReference type="Proteomes" id="UP000580839"/>
    </source>
</evidence>